<gene>
    <name evidence="1" type="ORF">LshimejAT787_0409920</name>
</gene>
<reference evidence="1" key="1">
    <citation type="submission" date="2022-07" db="EMBL/GenBank/DDBJ databases">
        <title>The genome of Lyophyllum shimeji provides insight into the initial evolution of ectomycorrhizal fungal genome.</title>
        <authorList>
            <person name="Kobayashi Y."/>
            <person name="Shibata T."/>
            <person name="Hirakawa H."/>
            <person name="Shigenobu S."/>
            <person name="Nishiyama T."/>
            <person name="Yamada A."/>
            <person name="Hasebe M."/>
            <person name="Kawaguchi M."/>
        </authorList>
    </citation>
    <scope>NUCLEOTIDE SEQUENCE</scope>
    <source>
        <strain evidence="1">AT787</strain>
    </source>
</reference>
<accession>A0A9P3PLL5</accession>
<sequence>MSQSFYLMNLDNPVEFNTGVAGIFPEFFFDLPQHSSITNALWRSTKHDPRVIARPLCEVTPKKGKFPKRSPANRGQHGLGKCPDELIDMVFGHLHDWLDVVCFVTTCQRYYEIGRPHLAACVERSIISAWAGDRLICVGGGTEIDDVPPGALTMMETAFVKEQVRSVEQLDAFAFRKAYEDDEDDAHEDGGSDADSEYWHACFVLEMIPKLQHDADEKYERVQSFGRGDPDTWIYCSLMLKERYSARGRDASFDELYELSTLLFNRWRDALMVIHRGLDDKRLYGGTYVLRNLTTREYVRGDAIRDLWAMPGKPYLKAVRFEHALLVRITWSGDPDLNIRYQGPLKLHRGVWAGHRFDICQISTVVDEEGHIDDWEDVTKDVLEEVVAVFDQEEWV</sequence>
<comment type="caution">
    <text evidence="1">The sequence shown here is derived from an EMBL/GenBank/DDBJ whole genome shotgun (WGS) entry which is preliminary data.</text>
</comment>
<keyword evidence="2" id="KW-1185">Reference proteome</keyword>
<dbReference type="OrthoDB" id="2588098at2759"/>
<dbReference type="EMBL" id="BRPK01000004">
    <property type="protein sequence ID" value="GLB37941.1"/>
    <property type="molecule type" value="Genomic_DNA"/>
</dbReference>
<proteinExistence type="predicted"/>
<evidence type="ECO:0000313" key="2">
    <source>
        <dbReference type="Proteomes" id="UP001063166"/>
    </source>
</evidence>
<organism evidence="1 2">
    <name type="scientific">Lyophyllum shimeji</name>
    <name type="common">Hon-shimeji</name>
    <name type="synonym">Tricholoma shimeji</name>
    <dbReference type="NCBI Taxonomy" id="47721"/>
    <lineage>
        <taxon>Eukaryota</taxon>
        <taxon>Fungi</taxon>
        <taxon>Dikarya</taxon>
        <taxon>Basidiomycota</taxon>
        <taxon>Agaricomycotina</taxon>
        <taxon>Agaricomycetes</taxon>
        <taxon>Agaricomycetidae</taxon>
        <taxon>Agaricales</taxon>
        <taxon>Tricholomatineae</taxon>
        <taxon>Lyophyllaceae</taxon>
        <taxon>Lyophyllum</taxon>
    </lineage>
</organism>
<evidence type="ECO:0000313" key="1">
    <source>
        <dbReference type="EMBL" id="GLB37941.1"/>
    </source>
</evidence>
<name>A0A9P3PLL5_LYOSH</name>
<protein>
    <recommendedName>
        <fullName evidence="3">F-box domain-containing protein</fullName>
    </recommendedName>
</protein>
<dbReference type="Proteomes" id="UP001063166">
    <property type="component" value="Unassembled WGS sequence"/>
</dbReference>
<dbReference type="AlphaFoldDB" id="A0A9P3PLL5"/>
<evidence type="ECO:0008006" key="3">
    <source>
        <dbReference type="Google" id="ProtNLM"/>
    </source>
</evidence>